<proteinExistence type="predicted"/>
<evidence type="ECO:0000313" key="4">
    <source>
        <dbReference type="Proteomes" id="UP001190700"/>
    </source>
</evidence>
<gene>
    <name evidence="3" type="ORF">CYMTET_47933</name>
</gene>
<evidence type="ECO:0000256" key="1">
    <source>
        <dbReference type="SAM" id="MobiDB-lite"/>
    </source>
</evidence>
<dbReference type="Proteomes" id="UP001190700">
    <property type="component" value="Unassembled WGS sequence"/>
</dbReference>
<name>A0AAE0BT82_9CHLO</name>
<dbReference type="AlphaFoldDB" id="A0AAE0BT82"/>
<keyword evidence="2" id="KW-0732">Signal</keyword>
<accession>A0AAE0BT82</accession>
<dbReference type="EMBL" id="LGRX02033185">
    <property type="protein sequence ID" value="KAK3242381.1"/>
    <property type="molecule type" value="Genomic_DNA"/>
</dbReference>
<feature type="signal peptide" evidence="2">
    <location>
        <begin position="1"/>
        <end position="21"/>
    </location>
</feature>
<feature type="region of interest" description="Disordered" evidence="1">
    <location>
        <begin position="483"/>
        <end position="517"/>
    </location>
</feature>
<organism evidence="3 4">
    <name type="scientific">Cymbomonas tetramitiformis</name>
    <dbReference type="NCBI Taxonomy" id="36881"/>
    <lineage>
        <taxon>Eukaryota</taxon>
        <taxon>Viridiplantae</taxon>
        <taxon>Chlorophyta</taxon>
        <taxon>Pyramimonadophyceae</taxon>
        <taxon>Pyramimonadales</taxon>
        <taxon>Pyramimonadaceae</taxon>
        <taxon>Cymbomonas</taxon>
    </lineage>
</organism>
<evidence type="ECO:0000313" key="3">
    <source>
        <dbReference type="EMBL" id="KAK3242381.1"/>
    </source>
</evidence>
<comment type="caution">
    <text evidence="3">The sequence shown here is derived from an EMBL/GenBank/DDBJ whole genome shotgun (WGS) entry which is preliminary data.</text>
</comment>
<reference evidence="3 4" key="1">
    <citation type="journal article" date="2015" name="Genome Biol. Evol.">
        <title>Comparative Genomics of a Bacterivorous Green Alga Reveals Evolutionary Causalities and Consequences of Phago-Mixotrophic Mode of Nutrition.</title>
        <authorList>
            <person name="Burns J.A."/>
            <person name="Paasch A."/>
            <person name="Narechania A."/>
            <person name="Kim E."/>
        </authorList>
    </citation>
    <scope>NUCLEOTIDE SEQUENCE [LARGE SCALE GENOMIC DNA]</scope>
    <source>
        <strain evidence="3 4">PLY_AMNH</strain>
    </source>
</reference>
<evidence type="ECO:0000256" key="2">
    <source>
        <dbReference type="SAM" id="SignalP"/>
    </source>
</evidence>
<keyword evidence="4" id="KW-1185">Reference proteome</keyword>
<sequence length="525" mass="59820">MKSSVFTPSCYLVFLAHYCLGACPGQETFTSPQIISGTVQGTIQAQWQTPSFWLEEAYANDVSMDQLDELSWRTPGLEDKDPGPWYYKCASTCIFRSEDMDQPCNTKEYVCSGADTPPQDFIPPQEYKNDPWLTAGTPAQQMQNLAAAIQNGGVHSDCPLAVKKKLYWNNIPAHKSGLKHLTNQILPLKDYPKNCPLYTLIFWSSIRQDLALTLLQQLSTRTGVRVHRVIEKHWPEDEIEYARCNAFWEAARLHLMSQRNIRYKYIQLAEVRKRGTGPFLLALVTFDCHHMLTKGEPLSQKCRSLHLQVEDRHGRKHTCGMGHNLKAYHKFISDRLHARWAGVNATLRDQDMFYMSEDHARALHDISTLFPSKLSKKVVRDRDLGYVWNGTVEVEANETCASFDYRRELTHGIGIGERAQVRPVVDGVFRKKGLICDSEEGYKCYHQGMRNKWHGNIGIDGREHVNARRGYVQKGKNIVHVTTGSSKSMQPKQKLGKDAHGHVARGSSKSIHPKQKMDKVIRVLV</sequence>
<protein>
    <submittedName>
        <fullName evidence="3">Uncharacterized protein</fullName>
    </submittedName>
</protein>
<feature type="chain" id="PRO_5042209320" evidence="2">
    <location>
        <begin position="22"/>
        <end position="525"/>
    </location>
</feature>